<gene>
    <name evidence="2" type="ordered locus">Acid345_1715</name>
</gene>
<evidence type="ECO:0000313" key="3">
    <source>
        <dbReference type="Proteomes" id="UP000002432"/>
    </source>
</evidence>
<dbReference type="KEGG" id="aba:Acid345_1715"/>
<accession>Q1IQY4</accession>
<dbReference type="OrthoDB" id="112719at2"/>
<dbReference type="eggNOG" id="ENOG5031C19">
    <property type="taxonomic scope" value="Bacteria"/>
</dbReference>
<feature type="signal peptide" evidence="1">
    <location>
        <begin position="1"/>
        <end position="28"/>
    </location>
</feature>
<dbReference type="Proteomes" id="UP000002432">
    <property type="component" value="Chromosome"/>
</dbReference>
<name>Q1IQY4_KORVE</name>
<keyword evidence="1" id="KW-0732">Signal</keyword>
<reference evidence="2 3" key="1">
    <citation type="journal article" date="2009" name="Appl. Environ. Microbiol.">
        <title>Three genomes from the phylum Acidobacteria provide insight into the lifestyles of these microorganisms in soils.</title>
        <authorList>
            <person name="Ward N.L."/>
            <person name="Challacombe J.F."/>
            <person name="Janssen P.H."/>
            <person name="Henrissat B."/>
            <person name="Coutinho P.M."/>
            <person name="Wu M."/>
            <person name="Xie G."/>
            <person name="Haft D.H."/>
            <person name="Sait M."/>
            <person name="Badger J."/>
            <person name="Barabote R.D."/>
            <person name="Bradley B."/>
            <person name="Brettin T.S."/>
            <person name="Brinkac L.M."/>
            <person name="Bruce D."/>
            <person name="Creasy T."/>
            <person name="Daugherty S.C."/>
            <person name="Davidsen T.M."/>
            <person name="DeBoy R.T."/>
            <person name="Detter J.C."/>
            <person name="Dodson R.J."/>
            <person name="Durkin A.S."/>
            <person name="Ganapathy A."/>
            <person name="Gwinn-Giglio M."/>
            <person name="Han C.S."/>
            <person name="Khouri H."/>
            <person name="Kiss H."/>
            <person name="Kothari S.P."/>
            <person name="Madupu R."/>
            <person name="Nelson K.E."/>
            <person name="Nelson W.C."/>
            <person name="Paulsen I."/>
            <person name="Penn K."/>
            <person name="Ren Q."/>
            <person name="Rosovitz M.J."/>
            <person name="Selengut J.D."/>
            <person name="Shrivastava S."/>
            <person name="Sullivan S.A."/>
            <person name="Tapia R."/>
            <person name="Thompson L.S."/>
            <person name="Watkins K.L."/>
            <person name="Yang Q."/>
            <person name="Yu C."/>
            <person name="Zafar N."/>
            <person name="Zhou L."/>
            <person name="Kuske C.R."/>
        </authorList>
    </citation>
    <scope>NUCLEOTIDE SEQUENCE [LARGE SCALE GENOMIC DNA]</scope>
    <source>
        <strain evidence="2 3">Ellin345</strain>
    </source>
</reference>
<proteinExistence type="predicted"/>
<sequence length="293" mass="32669">MISTAARRTLAILALLCVSMLATSYAQSPEYQANSRQFVRDAVYNELHAHSNGQHFMWKEMEKKVKATTTKLMVETSQGVISRLIALNGHPLSAQERAQDDARVNRLLSDPSALHKKQQQQKEDEEHANRVLGSIPDAFTFKYVGLEDGKTGKLVHYAFEPDPNFAPPNHESKVLQGMKGDLFIDANAKRIAKLDGTLIDQVEFGWGILGHLDKGGRFVIEQTNIGGDRWDTTRSYLHFTGKVLMMKSLNIQEDETMSDFQPVKPDLTIAQGIELMKKTDDTVAENGGSAALR</sequence>
<protein>
    <submittedName>
        <fullName evidence="2">Uncharacterized protein</fullName>
    </submittedName>
</protein>
<organism evidence="2 3">
    <name type="scientific">Koribacter versatilis (strain Ellin345)</name>
    <dbReference type="NCBI Taxonomy" id="204669"/>
    <lineage>
        <taxon>Bacteria</taxon>
        <taxon>Pseudomonadati</taxon>
        <taxon>Acidobacteriota</taxon>
        <taxon>Terriglobia</taxon>
        <taxon>Terriglobales</taxon>
        <taxon>Candidatus Korobacteraceae</taxon>
        <taxon>Candidatus Korobacter</taxon>
    </lineage>
</organism>
<evidence type="ECO:0000256" key="1">
    <source>
        <dbReference type="SAM" id="SignalP"/>
    </source>
</evidence>
<feature type="chain" id="PRO_5004191876" evidence="1">
    <location>
        <begin position="29"/>
        <end position="293"/>
    </location>
</feature>
<dbReference type="EnsemblBacteria" id="ABF40716">
    <property type="protein sequence ID" value="ABF40716"/>
    <property type="gene ID" value="Acid345_1715"/>
</dbReference>
<dbReference type="AlphaFoldDB" id="Q1IQY4"/>
<keyword evidence="3" id="KW-1185">Reference proteome</keyword>
<dbReference type="EMBL" id="CP000360">
    <property type="protein sequence ID" value="ABF40716.1"/>
    <property type="molecule type" value="Genomic_DNA"/>
</dbReference>
<dbReference type="RefSeq" id="WP_011522518.1">
    <property type="nucleotide sequence ID" value="NC_008009.1"/>
</dbReference>
<dbReference type="HOGENOM" id="CLU_086678_0_0_0"/>
<evidence type="ECO:0000313" key="2">
    <source>
        <dbReference type="EMBL" id="ABF40716.1"/>
    </source>
</evidence>